<dbReference type="InterPro" id="IPR036397">
    <property type="entry name" value="RNaseH_sf"/>
</dbReference>
<dbReference type="Pfam" id="PF00929">
    <property type="entry name" value="RNase_T"/>
    <property type="match status" value="1"/>
</dbReference>
<dbReference type="InterPro" id="IPR048841">
    <property type="entry name" value="PAN2_N"/>
</dbReference>
<dbReference type="InterPro" id="IPR013520">
    <property type="entry name" value="Ribonucl_H"/>
</dbReference>
<dbReference type="FunFam" id="2.130.10.10:FF:000459">
    <property type="entry name" value="PAN2-PAN3 deadenylation complex catalytic subunit PAN2"/>
    <property type="match status" value="1"/>
</dbReference>
<dbReference type="InterPro" id="IPR038765">
    <property type="entry name" value="Papain-like_cys_pep_sf"/>
</dbReference>
<evidence type="ECO:0000313" key="14">
    <source>
        <dbReference type="EMBL" id="KLU89245.1"/>
    </source>
</evidence>
<dbReference type="PROSITE" id="PS50235">
    <property type="entry name" value="USP_3"/>
    <property type="match status" value="1"/>
</dbReference>
<dbReference type="GO" id="GO:0006397">
    <property type="term" value="P:mRNA processing"/>
    <property type="evidence" value="ECO:0007669"/>
    <property type="project" value="UniProtKB-KW"/>
</dbReference>
<keyword evidence="10 11" id="KW-0269">Exonuclease</keyword>
<dbReference type="STRING" id="644358.A0A0C4E6S3"/>
<dbReference type="CDD" id="cd06143">
    <property type="entry name" value="PAN2_exo"/>
    <property type="match status" value="1"/>
</dbReference>
<feature type="binding site" evidence="11">
    <location>
        <position position="1047"/>
    </location>
    <ligand>
        <name>a divalent metal cation</name>
        <dbReference type="ChEBI" id="CHEBI:60240"/>
        <note>catalytic</note>
    </ligand>
</feature>
<evidence type="ECO:0000256" key="12">
    <source>
        <dbReference type="SAM" id="MobiDB-lite"/>
    </source>
</evidence>
<dbReference type="Gene3D" id="3.30.420.10">
    <property type="entry name" value="Ribonuclease H-like superfamily/Ribonuclease H"/>
    <property type="match status" value="1"/>
</dbReference>
<dbReference type="Pfam" id="PF20770">
    <property type="entry name" value="PAN2_N"/>
    <property type="match status" value="1"/>
</dbReference>
<organism evidence="15 16">
    <name type="scientific">Magnaporthiopsis poae (strain ATCC 64411 / 73-15)</name>
    <name type="common">Kentucky bluegrass fungus</name>
    <name type="synonym">Magnaporthe poae</name>
    <dbReference type="NCBI Taxonomy" id="644358"/>
    <lineage>
        <taxon>Eukaryota</taxon>
        <taxon>Fungi</taxon>
        <taxon>Dikarya</taxon>
        <taxon>Ascomycota</taxon>
        <taxon>Pezizomycotina</taxon>
        <taxon>Sordariomycetes</taxon>
        <taxon>Sordariomycetidae</taxon>
        <taxon>Magnaporthales</taxon>
        <taxon>Magnaporthaceae</taxon>
        <taxon>Magnaporthiopsis</taxon>
    </lineage>
</organism>
<keyword evidence="7 11" id="KW-0479">Metal-binding</keyword>
<evidence type="ECO:0000256" key="1">
    <source>
        <dbReference type="ARBA" id="ARBA00001663"/>
    </source>
</evidence>
<dbReference type="EMBL" id="ADBL01001984">
    <property type="status" value="NOT_ANNOTATED_CDS"/>
    <property type="molecule type" value="Genomic_DNA"/>
</dbReference>
<reference evidence="15" key="4">
    <citation type="journal article" date="2015" name="G3 (Bethesda)">
        <title>Genome sequences of three phytopathogenic species of the Magnaporthaceae family of fungi.</title>
        <authorList>
            <person name="Okagaki L.H."/>
            <person name="Nunes C.C."/>
            <person name="Sailsbery J."/>
            <person name="Clay B."/>
            <person name="Brown D."/>
            <person name="John T."/>
            <person name="Oh Y."/>
            <person name="Young N."/>
            <person name="Fitzgerald M."/>
            <person name="Haas B.J."/>
            <person name="Zeng Q."/>
            <person name="Young S."/>
            <person name="Adiconis X."/>
            <person name="Fan L."/>
            <person name="Levin J.Z."/>
            <person name="Mitchell T.K."/>
            <person name="Okubara P.A."/>
            <person name="Farman M.L."/>
            <person name="Kohn L.M."/>
            <person name="Birren B."/>
            <person name="Ma L.-J."/>
            <person name="Dean R.A."/>
        </authorList>
    </citation>
    <scope>NUCLEOTIDE SEQUENCE</scope>
    <source>
        <strain evidence="15">ATCC 64411 / 73-15</strain>
    </source>
</reference>
<sequence length="1136" mass="127375">MDADWGEVTRFHFQQQRADTFLASTIPTAIAFDTGAELLWVGQDFGRVASFFHNGNKEMERYTAFKANPHNQGAVRQFLFNERGVICLSPQSVHMALRRGPPLWHINHEDMKDLRCMSFTSRGTAEILVAGYQDTMFVIDVNKGEITKQVPVTEHYSIMKKSRYICAATKRGSVDILDSISLKVTKTWNTQSGYINDMDVQQDFIVTCGASLKQSNYMFDPYVNVFDLKNMQSMAPIPFPPLAAFVRMHPRMVTTGIVVSQTGQMHVVDLLNPNTTNVRQANTTAYLALVDISPSGQTVVIADSDGYLHLWASSSKQLVFAENIAQLEFPTEEQEPPPQMDWSVETPLNTVGLTYYREELLSAWPQNFVSDVGAPPVKFDPNYLSNLLQSEFGLYGKNTSGLLRNQLQDTRSVDKSSGSVQAPKFLSEKARETAKLPPRLSPGDPYQEDAIQSPIKTEIESLKAEVPNMYRSVEIKFSKFGVDDFDFGFYNRTRYAGLENHIANSYANSLLQVMHFTPILRNLSLQHAATACLSEQCLLCELGFLFDMLDKAKGATCQATNMLKMLTSHPGVGNLHLLEDDPHASSLAVMIQGLARFLLDQMCRDYMRTSPEANVMEQATATTAQVLMKCMHCSSETSRSSSSFVNDLVYPQMNYVRGRPPTATSFSDILKKSIEREQTARGWCTTCRGYQPLATRKTIKSIPQVLAANANISTAEQKRLWATPGWLPEEIGIIIGDEHVYCFEGEDLKLHLQRAKHEIYVYSLMGVVVNIDRGPPHKPHLISMVNVAHSAPTPPEDSQWHLFNDFLVKPVSSKEALTFNTTWKTPLIVLYQLKVANNQIDSTWKQNLDTSVLYQDQTPPSESKTYRVLDPSFERPGPDTIVALDTEFVAVKQPEIEVNSDGERETIRPMIHSLARVSVVRGTGPRRGEPFIDDYILIKEPIVDYLTMYSGITAGDLDPRQSRHNLVSLKVAFKKLWVLLNLGCQFLGHGLRQDFRVINIQVPKAQVIDTINLFYLKARLRKLSLAFLASCLLKEDIQVDTHDSIEDSRTALELYRKFLEFESAGTLDSVIDEIYRVGRESNFKPIRKDGQVVQRTRTPPNVEGRVPGPSTPSQNTGGQGQVPSGPFGGITTLTPS</sequence>
<reference evidence="15" key="5">
    <citation type="submission" date="2015-06" db="UniProtKB">
        <authorList>
            <consortium name="EnsemblFungi"/>
        </authorList>
    </citation>
    <scope>IDENTIFICATION</scope>
    <source>
        <strain evidence="15">ATCC 64411</strain>
    </source>
</reference>
<keyword evidence="8" id="KW-0677">Repeat</keyword>
<evidence type="ECO:0000256" key="5">
    <source>
        <dbReference type="ARBA" id="ARBA00022664"/>
    </source>
</evidence>
<dbReference type="InterPro" id="IPR011047">
    <property type="entry name" value="Quinoprotein_ADH-like_sf"/>
</dbReference>
<evidence type="ECO:0000256" key="2">
    <source>
        <dbReference type="ARBA" id="ARBA00004496"/>
    </source>
</evidence>
<comment type="activity regulation">
    <text evidence="11">Positively regulated by the regulatory subunit PAN3.</text>
</comment>
<reference evidence="14" key="3">
    <citation type="submission" date="2011-03" db="EMBL/GenBank/DDBJ databases">
        <title>Annotation of Magnaporthe poae ATCC 64411.</title>
        <authorList>
            <person name="Ma L.-J."/>
            <person name="Dead R."/>
            <person name="Young S.K."/>
            <person name="Zeng Q."/>
            <person name="Gargeya S."/>
            <person name="Fitzgerald M."/>
            <person name="Haas B."/>
            <person name="Abouelleil A."/>
            <person name="Alvarado L."/>
            <person name="Arachchi H.M."/>
            <person name="Berlin A."/>
            <person name="Brown A."/>
            <person name="Chapman S.B."/>
            <person name="Chen Z."/>
            <person name="Dunbar C."/>
            <person name="Freedman E."/>
            <person name="Gearin G."/>
            <person name="Gellesch M."/>
            <person name="Goldberg J."/>
            <person name="Griggs A."/>
            <person name="Gujja S."/>
            <person name="Heiman D."/>
            <person name="Howarth C."/>
            <person name="Larson L."/>
            <person name="Lui A."/>
            <person name="MacDonald P.J.P."/>
            <person name="Mehta T."/>
            <person name="Montmayeur A."/>
            <person name="Murphy C."/>
            <person name="Neiman D."/>
            <person name="Pearson M."/>
            <person name="Priest M."/>
            <person name="Roberts A."/>
            <person name="Saif S."/>
            <person name="Shea T."/>
            <person name="Shenoy N."/>
            <person name="Sisk P."/>
            <person name="Stolte C."/>
            <person name="Sykes S."/>
            <person name="Yandava C."/>
            <person name="Wortman J."/>
            <person name="Nusbaum C."/>
            <person name="Birren B."/>
        </authorList>
    </citation>
    <scope>NUCLEOTIDE SEQUENCE</scope>
    <source>
        <strain evidence="14">ATCC 64411</strain>
    </source>
</reference>
<dbReference type="SUPFAM" id="SSF53098">
    <property type="entry name" value="Ribonuclease H-like"/>
    <property type="match status" value="1"/>
</dbReference>
<proteinExistence type="inferred from homology"/>
<reference evidence="16" key="2">
    <citation type="submission" date="2010-05" db="EMBL/GenBank/DDBJ databases">
        <title>The genome sequence of Magnaporthe poae strain ATCC 64411.</title>
        <authorList>
            <person name="Ma L.-J."/>
            <person name="Dead R."/>
            <person name="Young S."/>
            <person name="Zeng Q."/>
            <person name="Koehrsen M."/>
            <person name="Alvarado L."/>
            <person name="Berlin A."/>
            <person name="Chapman S.B."/>
            <person name="Chen Z."/>
            <person name="Freedman E."/>
            <person name="Gellesch M."/>
            <person name="Goldberg J."/>
            <person name="Griggs A."/>
            <person name="Gujja S."/>
            <person name="Heilman E.R."/>
            <person name="Heiman D."/>
            <person name="Hepburn T."/>
            <person name="Howarth C."/>
            <person name="Jen D."/>
            <person name="Larson L."/>
            <person name="Mehta T."/>
            <person name="Neiman D."/>
            <person name="Pearson M."/>
            <person name="Roberts A."/>
            <person name="Saif S."/>
            <person name="Shea T."/>
            <person name="Shenoy N."/>
            <person name="Sisk P."/>
            <person name="Stolte C."/>
            <person name="Sykes S."/>
            <person name="Walk T."/>
            <person name="White J."/>
            <person name="Yandava C."/>
            <person name="Haas B."/>
            <person name="Nusbaum C."/>
            <person name="Birren B."/>
        </authorList>
    </citation>
    <scope>NUCLEOTIDE SEQUENCE [LARGE SCALE GENOMIC DNA]</scope>
    <source>
        <strain evidence="16">ATCC 64411 / 73-15</strain>
    </source>
</reference>
<dbReference type="Gene3D" id="3.90.70.10">
    <property type="entry name" value="Cysteine proteinases"/>
    <property type="match status" value="1"/>
</dbReference>
<evidence type="ECO:0000313" key="15">
    <source>
        <dbReference type="EnsemblFungi" id="MAPG_08219T0"/>
    </source>
</evidence>
<dbReference type="eggNOG" id="KOG1275">
    <property type="taxonomic scope" value="Eukaryota"/>
</dbReference>
<dbReference type="GO" id="GO:0003676">
    <property type="term" value="F:nucleic acid binding"/>
    <property type="evidence" value="ECO:0007669"/>
    <property type="project" value="InterPro"/>
</dbReference>
<dbReference type="GO" id="GO:0031251">
    <property type="term" value="C:PAN complex"/>
    <property type="evidence" value="ECO:0007669"/>
    <property type="project" value="UniProtKB-UniRule"/>
</dbReference>
<dbReference type="PANTHER" id="PTHR15728">
    <property type="entry name" value="DEADENYLATION COMPLEX CATALYTIC SUBUNIT PAN2"/>
    <property type="match status" value="1"/>
</dbReference>
<dbReference type="VEuPathDB" id="FungiDB:MAPG_08219"/>
<dbReference type="HAMAP" id="MF_03182">
    <property type="entry name" value="PAN2"/>
    <property type="match status" value="1"/>
</dbReference>
<dbReference type="GO" id="GO:0046872">
    <property type="term" value="F:metal ion binding"/>
    <property type="evidence" value="ECO:0007669"/>
    <property type="project" value="UniProtKB-KW"/>
</dbReference>
<evidence type="ECO:0000256" key="3">
    <source>
        <dbReference type="ARBA" id="ARBA00022490"/>
    </source>
</evidence>
<dbReference type="InterPro" id="IPR050785">
    <property type="entry name" value="PAN2-PAN3_catalytic_subunit"/>
</dbReference>
<dbReference type="GO" id="GO:0000932">
    <property type="term" value="C:P-body"/>
    <property type="evidence" value="ECO:0007669"/>
    <property type="project" value="TreeGrafter"/>
</dbReference>
<feature type="region of interest" description="Disordered" evidence="12">
    <location>
        <begin position="409"/>
        <end position="449"/>
    </location>
</feature>
<keyword evidence="16" id="KW-1185">Reference proteome</keyword>
<dbReference type="Gene3D" id="2.130.10.10">
    <property type="entry name" value="YVTN repeat-like/Quinoprotein amine dehydrogenase"/>
    <property type="match status" value="1"/>
</dbReference>
<dbReference type="InterPro" id="IPR028881">
    <property type="entry name" value="PAN2_UCH_dom"/>
</dbReference>
<dbReference type="InterPro" id="IPR015943">
    <property type="entry name" value="WD40/YVTN_repeat-like_dom_sf"/>
</dbReference>
<dbReference type="EnsemblFungi" id="MAPG_08219T0">
    <property type="protein sequence ID" value="MAPG_08219T0"/>
    <property type="gene ID" value="MAPG_08219"/>
</dbReference>
<feature type="binding site" evidence="11">
    <location>
        <position position="885"/>
    </location>
    <ligand>
        <name>a divalent metal cation</name>
        <dbReference type="ChEBI" id="CHEBI:60240"/>
        <note>catalytic</note>
    </ligand>
</feature>
<comment type="subcellular location">
    <subcellularLocation>
        <location evidence="2 11">Cytoplasm</location>
    </subcellularLocation>
</comment>
<dbReference type="InterPro" id="IPR030843">
    <property type="entry name" value="PAN2"/>
</dbReference>
<feature type="binding site" evidence="11">
    <location>
        <position position="887"/>
    </location>
    <ligand>
        <name>a divalent metal cation</name>
        <dbReference type="ChEBI" id="CHEBI:60240"/>
        <note>catalytic</note>
    </ligand>
</feature>
<comment type="catalytic activity">
    <reaction evidence="1 11">
        <text>Exonucleolytic cleavage of poly(A) to 5'-AMP.</text>
        <dbReference type="EC" id="3.1.13.4"/>
    </reaction>
</comment>
<evidence type="ECO:0000259" key="13">
    <source>
        <dbReference type="PROSITE" id="PS50235"/>
    </source>
</evidence>
<evidence type="ECO:0000256" key="9">
    <source>
        <dbReference type="ARBA" id="ARBA00022801"/>
    </source>
</evidence>
<dbReference type="AlphaFoldDB" id="A0A0C4E6S3"/>
<evidence type="ECO:0000256" key="8">
    <source>
        <dbReference type="ARBA" id="ARBA00022737"/>
    </source>
</evidence>
<comment type="domain">
    <text evidence="11">Contains a pseudo-UCH domain. This ubiquitin C-terminal hydrolase (UCH)-like or ubiquitin specific protease (USP)-like domain is predicted to be catalytically inactive because it lacks the active site catalytic triad characteristic of thiol proteases, with residues at the equivalent structural positions that are incompatible with catalysis, and it cannot bind ubiquitin. It functions as a structural scaffold for intra- and intermolecular interactions in the complex.</text>
</comment>
<gene>
    <name evidence="11" type="primary">PAN2</name>
    <name evidence="14" type="ORF">MAPG_08219</name>
</gene>
<evidence type="ECO:0000256" key="4">
    <source>
        <dbReference type="ARBA" id="ARBA00022574"/>
    </source>
</evidence>
<evidence type="ECO:0000256" key="10">
    <source>
        <dbReference type="ARBA" id="ARBA00022839"/>
    </source>
</evidence>
<dbReference type="InterPro" id="IPR012337">
    <property type="entry name" value="RNaseH-like_sf"/>
</dbReference>
<dbReference type="OMA" id="TQELLWT"/>
<evidence type="ECO:0000256" key="11">
    <source>
        <dbReference type="HAMAP-Rule" id="MF_03182"/>
    </source>
</evidence>
<evidence type="ECO:0000256" key="6">
    <source>
        <dbReference type="ARBA" id="ARBA00022722"/>
    </source>
</evidence>
<comment type="caution">
    <text evidence="11">Lacks conserved residue(s) required for the propagation of feature annotation.</text>
</comment>
<dbReference type="SMART" id="SM00479">
    <property type="entry name" value="EXOIII"/>
    <property type="match status" value="1"/>
</dbReference>
<evidence type="ECO:0000256" key="7">
    <source>
        <dbReference type="ARBA" id="ARBA00022723"/>
    </source>
</evidence>
<dbReference type="Pfam" id="PF13423">
    <property type="entry name" value="UCH_1"/>
    <property type="match status" value="1"/>
</dbReference>
<keyword evidence="9 11" id="KW-0378">Hydrolase</keyword>
<feature type="binding site" evidence="11">
    <location>
        <position position="994"/>
    </location>
    <ligand>
        <name>a divalent metal cation</name>
        <dbReference type="ChEBI" id="CHEBI:60240"/>
        <note>catalytic</note>
    </ligand>
</feature>
<accession>A0A0C4E6S3</accession>
<dbReference type="FunFam" id="3.30.420.10:FF:000028">
    <property type="entry name" value="PAN2-PAN3 deadenylation complex catalytic subunit PAN2"/>
    <property type="match status" value="1"/>
</dbReference>
<dbReference type="CDD" id="cd02672">
    <property type="entry name" value="Peptidase_C19P"/>
    <property type="match status" value="1"/>
</dbReference>
<feature type="domain" description="USP" evidence="13">
    <location>
        <begin position="496"/>
        <end position="834"/>
    </location>
</feature>
<comment type="function">
    <text evidence="11">Catalytic subunit of the poly(A)-nuclease (PAN) deadenylation complex, one of two cytoplasmic mRNA deadenylases involved in mRNA turnover. PAN specifically shortens poly(A) tails of RNA and the activity is stimulated by poly(A)-binding protein PAB1. PAN deadenylation is followed by rapid degradation of the shortened mRNA tails by the CCR4-NOT complex. Deadenylated mRNAs are then degraded by two alternative mechanisms, namely exosome-mediated 3'-5' exonucleolytic degradation, or deadenlyation-dependent mRNA decaping and subsequent 5'-3' exonucleolytic degradation by XRN1. May also be involved in post-transcriptional maturation of mRNA poly(A) tails.</text>
</comment>
<keyword evidence="4" id="KW-0853">WD repeat</keyword>
<comment type="subunit">
    <text evidence="11">Forms a heterotrimer with an asymmetric homodimer of the regulatory subunit PAN3 to form the poly(A)-nuclease (PAN) deadenylation complex.</text>
</comment>
<comment type="cofactor">
    <cofactor evidence="11">
        <name>a divalent metal cation</name>
        <dbReference type="ChEBI" id="CHEBI:60240"/>
    </cofactor>
    <text evidence="11">Binds 2 metal cations per subunit in the catalytic exonuclease domain.</text>
</comment>
<keyword evidence="5 11" id="KW-0507">mRNA processing</keyword>
<dbReference type="EMBL" id="GL876972">
    <property type="protein sequence ID" value="KLU89245.1"/>
    <property type="molecule type" value="Genomic_DNA"/>
</dbReference>
<dbReference type="SUPFAM" id="SSF54001">
    <property type="entry name" value="Cysteine proteinases"/>
    <property type="match status" value="1"/>
</dbReference>
<dbReference type="SUPFAM" id="SSF50998">
    <property type="entry name" value="Quinoprotein alcohol dehydrogenase-like"/>
    <property type="match status" value="1"/>
</dbReference>
<protein>
    <recommendedName>
        <fullName evidence="11">PAN2-PAN3 deadenylation complex catalytic subunit PAN2</fullName>
        <ecNumber evidence="11">3.1.13.4</ecNumber>
    </recommendedName>
    <alternativeName>
        <fullName evidence="11">PAB1P-dependent poly(A)-specific ribonuclease</fullName>
    </alternativeName>
    <alternativeName>
        <fullName evidence="11">Poly(A)-nuclease deadenylation complex subunit 2</fullName>
        <shortName evidence="11">PAN deadenylation complex subunit 2</shortName>
    </alternativeName>
</protein>
<dbReference type="PANTHER" id="PTHR15728:SF0">
    <property type="entry name" value="PAN2-PAN3 DEADENYLATION COMPLEX CATALYTIC SUBUNIT PAN2"/>
    <property type="match status" value="1"/>
</dbReference>
<keyword evidence="6 11" id="KW-0540">Nuclease</keyword>
<dbReference type="EC" id="3.1.13.4" evidence="11"/>
<dbReference type="GO" id="GO:0000289">
    <property type="term" value="P:nuclear-transcribed mRNA poly(A) tail shortening"/>
    <property type="evidence" value="ECO:0007669"/>
    <property type="project" value="UniProtKB-UniRule"/>
</dbReference>
<name>A0A0C4E6S3_MAGP6</name>
<evidence type="ECO:0000313" key="16">
    <source>
        <dbReference type="Proteomes" id="UP000011715"/>
    </source>
</evidence>
<feature type="region of interest" description="Disordered" evidence="12">
    <location>
        <begin position="1086"/>
        <end position="1136"/>
    </location>
</feature>
<dbReference type="Proteomes" id="UP000011715">
    <property type="component" value="Unassembled WGS sequence"/>
</dbReference>
<dbReference type="OrthoDB" id="16516at2759"/>
<dbReference type="GO" id="GO:0004535">
    <property type="term" value="F:poly(A)-specific ribonuclease activity"/>
    <property type="evidence" value="ECO:0007669"/>
    <property type="project" value="UniProtKB-UniRule"/>
</dbReference>
<dbReference type="InterPro" id="IPR028889">
    <property type="entry name" value="USP"/>
</dbReference>
<comment type="similarity">
    <text evidence="11">Belongs to the peptidase C19 family. PAN2 subfamily.</text>
</comment>
<reference evidence="14" key="1">
    <citation type="submission" date="2010-05" db="EMBL/GenBank/DDBJ databases">
        <title>The Genome Sequence of Magnaporthe poae strain ATCC 64411.</title>
        <authorList>
            <consortium name="The Broad Institute Genome Sequencing Platform"/>
            <consortium name="Broad Institute Genome Sequencing Center for Infectious Disease"/>
            <person name="Ma L.-J."/>
            <person name="Dead R."/>
            <person name="Young S."/>
            <person name="Zeng Q."/>
            <person name="Koehrsen M."/>
            <person name="Alvarado L."/>
            <person name="Berlin A."/>
            <person name="Chapman S.B."/>
            <person name="Chen Z."/>
            <person name="Freedman E."/>
            <person name="Gellesch M."/>
            <person name="Goldberg J."/>
            <person name="Griggs A."/>
            <person name="Gujja S."/>
            <person name="Heilman E.R."/>
            <person name="Heiman D."/>
            <person name="Hepburn T."/>
            <person name="Howarth C."/>
            <person name="Jen D."/>
            <person name="Larson L."/>
            <person name="Mehta T."/>
            <person name="Neiman D."/>
            <person name="Pearson M."/>
            <person name="Roberts A."/>
            <person name="Saif S."/>
            <person name="Shea T."/>
            <person name="Shenoy N."/>
            <person name="Sisk P."/>
            <person name="Stolte C."/>
            <person name="Sykes S."/>
            <person name="Walk T."/>
            <person name="White J."/>
            <person name="Yandava C."/>
            <person name="Haas B."/>
            <person name="Nusbaum C."/>
            <person name="Birren B."/>
        </authorList>
    </citation>
    <scope>NUCLEOTIDE SEQUENCE</scope>
    <source>
        <strain evidence="14">ATCC 64411</strain>
    </source>
</reference>
<keyword evidence="3 11" id="KW-0963">Cytoplasm</keyword>
<comment type="domain">
    <text evidence="11">The linker, or PAN3 interaction domain (PID), between the WD40 repeats and the pseudo-UCH domain mediates interaction with PAN3.</text>
</comment>
<feature type="compositionally biased region" description="Polar residues" evidence="12">
    <location>
        <begin position="409"/>
        <end position="420"/>
    </location>
</feature>